<evidence type="ECO:0000259" key="2">
    <source>
        <dbReference type="PROSITE" id="PS50011"/>
    </source>
</evidence>
<evidence type="ECO:0000313" key="4">
    <source>
        <dbReference type="Proteomes" id="UP000655225"/>
    </source>
</evidence>
<feature type="compositionally biased region" description="Polar residues" evidence="1">
    <location>
        <begin position="299"/>
        <end position="323"/>
    </location>
</feature>
<gene>
    <name evidence="3" type="ORF">HHK36_017907</name>
</gene>
<dbReference type="SUPFAM" id="SSF56112">
    <property type="entry name" value="Protein kinase-like (PK-like)"/>
    <property type="match status" value="1"/>
</dbReference>
<dbReference type="InterPro" id="IPR011009">
    <property type="entry name" value="Kinase-like_dom_sf"/>
</dbReference>
<evidence type="ECO:0000313" key="3">
    <source>
        <dbReference type="EMBL" id="KAF8396291.1"/>
    </source>
</evidence>
<dbReference type="PANTHER" id="PTHR48006:SF34">
    <property type="entry name" value="OS08G0203700 PROTEIN"/>
    <property type="match status" value="1"/>
</dbReference>
<dbReference type="GO" id="GO:0005886">
    <property type="term" value="C:plasma membrane"/>
    <property type="evidence" value="ECO:0007669"/>
    <property type="project" value="TreeGrafter"/>
</dbReference>
<dbReference type="PANTHER" id="PTHR48006">
    <property type="entry name" value="LEUCINE-RICH REPEAT-CONTAINING PROTEIN DDB_G0281931-RELATED"/>
    <property type="match status" value="1"/>
</dbReference>
<dbReference type="Gene3D" id="3.30.200.20">
    <property type="entry name" value="Phosphorylase Kinase, domain 1"/>
    <property type="match status" value="2"/>
</dbReference>
<dbReference type="Pfam" id="PF07714">
    <property type="entry name" value="PK_Tyr_Ser-Thr"/>
    <property type="match status" value="1"/>
</dbReference>
<feature type="region of interest" description="Disordered" evidence="1">
    <location>
        <begin position="295"/>
        <end position="323"/>
    </location>
</feature>
<reference evidence="3 4" key="1">
    <citation type="submission" date="2020-04" db="EMBL/GenBank/DDBJ databases">
        <title>Plant Genome Project.</title>
        <authorList>
            <person name="Zhang R.-G."/>
        </authorList>
    </citation>
    <scope>NUCLEOTIDE SEQUENCE [LARGE SCALE GENOMIC DNA]</scope>
    <source>
        <strain evidence="3">YNK0</strain>
        <tissue evidence="3">Leaf</tissue>
    </source>
</reference>
<evidence type="ECO:0000256" key="1">
    <source>
        <dbReference type="SAM" id="MobiDB-lite"/>
    </source>
</evidence>
<name>A0A834Z2X8_TETSI</name>
<dbReference type="InterPro" id="IPR001245">
    <property type="entry name" value="Ser-Thr/Tyr_kinase_cat_dom"/>
</dbReference>
<dbReference type="AlphaFoldDB" id="A0A834Z2X8"/>
<dbReference type="InterPro" id="IPR000719">
    <property type="entry name" value="Prot_kinase_dom"/>
</dbReference>
<accession>A0A834Z2X8</accession>
<dbReference type="InterPro" id="IPR051824">
    <property type="entry name" value="LRR_Rcpt-Like_S/T_Kinase"/>
</dbReference>
<proteinExistence type="predicted"/>
<sequence length="498" mass="56005">MERSFEATILRFSWRWSEEEQKIPVYGMTEFRLSTMNLWTVDNASMMEAFMASNFPPFSWPPSTSASTTTAVTDTTKTLIHSQAPAFFNPETLQQRLQTLIEDDSIDEEVTDTEGVVFSGFDDAVVHQRRRTSRSGVLCLGSGVDRRRREAFDLILRADEAGAGVWIVVDGLYTVGEWTRKRLCGMASSPWKTLRWQSLKDQKEDMAKWSHHLEDVEMAALKDQKEAMWNGLITMEDVEMAVAKGKRGMVSWGEGQSSWELGHSLLAKRAGQAMLRRALPRDYVERISMKLMKLEEKSQSTGATNSLPSKSAGSNQNPLDPALNSMQSQVRNQGKLLSISLAKQSQAQQPLLSQSVQNPTAFAGVQNSASLSFVLLPSVTELLGIGLSPRPNTFSYAELRNATEDFNPENKLGEGGFGPVYKRLNRERDFVAEIATIFAVQHRNLVKLYGFCIEGDKKLLVYEYLENGSLDQALFGKSGLLLDWPTRYKPIIYAWRQQ</sequence>
<dbReference type="GO" id="GO:0004672">
    <property type="term" value="F:protein kinase activity"/>
    <property type="evidence" value="ECO:0007669"/>
    <property type="project" value="InterPro"/>
</dbReference>
<dbReference type="Proteomes" id="UP000655225">
    <property type="component" value="Unassembled WGS sequence"/>
</dbReference>
<feature type="domain" description="Protein kinase" evidence="2">
    <location>
        <begin position="406"/>
        <end position="498"/>
    </location>
</feature>
<dbReference type="PROSITE" id="PS50011">
    <property type="entry name" value="PROTEIN_KINASE_DOM"/>
    <property type="match status" value="1"/>
</dbReference>
<protein>
    <recommendedName>
        <fullName evidence="2">Protein kinase domain-containing protein</fullName>
    </recommendedName>
</protein>
<dbReference type="GO" id="GO:0005524">
    <property type="term" value="F:ATP binding"/>
    <property type="evidence" value="ECO:0007669"/>
    <property type="project" value="InterPro"/>
</dbReference>
<dbReference type="EMBL" id="JABCRI010000012">
    <property type="protein sequence ID" value="KAF8396291.1"/>
    <property type="molecule type" value="Genomic_DNA"/>
</dbReference>
<organism evidence="3 4">
    <name type="scientific">Tetracentron sinense</name>
    <name type="common">Spur-leaf</name>
    <dbReference type="NCBI Taxonomy" id="13715"/>
    <lineage>
        <taxon>Eukaryota</taxon>
        <taxon>Viridiplantae</taxon>
        <taxon>Streptophyta</taxon>
        <taxon>Embryophyta</taxon>
        <taxon>Tracheophyta</taxon>
        <taxon>Spermatophyta</taxon>
        <taxon>Magnoliopsida</taxon>
        <taxon>Trochodendrales</taxon>
        <taxon>Trochodendraceae</taxon>
        <taxon>Tetracentron</taxon>
    </lineage>
</organism>
<keyword evidence="4" id="KW-1185">Reference proteome</keyword>
<comment type="caution">
    <text evidence="3">The sequence shown here is derived from an EMBL/GenBank/DDBJ whole genome shotgun (WGS) entry which is preliminary data.</text>
</comment>
<dbReference type="OrthoDB" id="4062651at2759"/>